<organism evidence="1 2">
    <name type="scientific">Babesia caballi</name>
    <dbReference type="NCBI Taxonomy" id="5871"/>
    <lineage>
        <taxon>Eukaryota</taxon>
        <taxon>Sar</taxon>
        <taxon>Alveolata</taxon>
        <taxon>Apicomplexa</taxon>
        <taxon>Aconoidasida</taxon>
        <taxon>Piroplasmida</taxon>
        <taxon>Babesiidae</taxon>
        <taxon>Babesia</taxon>
    </lineage>
</organism>
<protein>
    <submittedName>
        <fullName evidence="1">PD-(D/E)XK nuclease family protein</fullName>
    </submittedName>
</protein>
<dbReference type="EMBL" id="BPLF01000002">
    <property type="protein sequence ID" value="GIX62519.1"/>
    <property type="molecule type" value="Genomic_DNA"/>
</dbReference>
<reference evidence="1 2" key="1">
    <citation type="submission" date="2021-06" db="EMBL/GenBank/DDBJ databases">
        <title>Genome sequence of Babesia caballi.</title>
        <authorList>
            <person name="Yamagishi J."/>
            <person name="Kidaka T."/>
            <person name="Ochi A."/>
        </authorList>
    </citation>
    <scope>NUCLEOTIDE SEQUENCE [LARGE SCALE GENOMIC DNA]</scope>
    <source>
        <strain evidence="1">USDA-D6B2</strain>
    </source>
</reference>
<sequence>MAMIMPKVDACPLLVTVLDTIFCSTGSRQPIAKPCRNRKTKICGVIKRPPALTYQVEVRHHTQEHRSRTSQEHAGREHVLAVEVVCEIPPKQAAPEQGYRLHCHHDGHLLLGEAQRELEGAHTNAHHLLVVASDE</sequence>
<keyword evidence="2" id="KW-1185">Reference proteome</keyword>
<proteinExistence type="predicted"/>
<comment type="caution">
    <text evidence="1">The sequence shown here is derived from an EMBL/GenBank/DDBJ whole genome shotgun (WGS) entry which is preliminary data.</text>
</comment>
<evidence type="ECO:0000313" key="1">
    <source>
        <dbReference type="EMBL" id="GIX62519.1"/>
    </source>
</evidence>
<accession>A0AAV4LVD9</accession>
<gene>
    <name evidence="1" type="ORF">BcabD6B2_19540</name>
</gene>
<evidence type="ECO:0000313" key="2">
    <source>
        <dbReference type="Proteomes" id="UP001497744"/>
    </source>
</evidence>
<dbReference type="GeneID" id="94194000"/>
<name>A0AAV4LVD9_BABCB</name>
<dbReference type="Proteomes" id="UP001497744">
    <property type="component" value="Unassembled WGS sequence"/>
</dbReference>
<dbReference type="RefSeq" id="XP_067714588.1">
    <property type="nucleotide sequence ID" value="XM_067858487.1"/>
</dbReference>
<dbReference type="AlphaFoldDB" id="A0AAV4LVD9"/>